<dbReference type="GO" id="GO:0005634">
    <property type="term" value="C:nucleus"/>
    <property type="evidence" value="ECO:0007669"/>
    <property type="project" value="UniProtKB-SubCell"/>
</dbReference>
<proteinExistence type="inferred from homology"/>
<dbReference type="InterPro" id="IPR014014">
    <property type="entry name" value="RNA_helicase_DEAD_Q_motif"/>
</dbReference>
<dbReference type="InterPro" id="IPR001650">
    <property type="entry name" value="Helicase_C-like"/>
</dbReference>
<feature type="compositionally biased region" description="Basic and acidic residues" evidence="11">
    <location>
        <begin position="232"/>
        <end position="265"/>
    </location>
</feature>
<evidence type="ECO:0000256" key="4">
    <source>
        <dbReference type="ARBA" id="ARBA00022801"/>
    </source>
</evidence>
<feature type="short sequence motif" description="Q motif" evidence="10">
    <location>
        <begin position="561"/>
        <end position="590"/>
    </location>
</feature>
<dbReference type="CDD" id="cd18787">
    <property type="entry name" value="SF2_C_DEAD"/>
    <property type="match status" value="1"/>
</dbReference>
<gene>
    <name evidence="15" type="ORF">SeLEV6574_g02014</name>
</gene>
<evidence type="ECO:0000313" key="15">
    <source>
        <dbReference type="EMBL" id="TPX48450.1"/>
    </source>
</evidence>
<protein>
    <recommendedName>
        <fullName evidence="2">RNA helicase</fullName>
        <ecNumber evidence="2">3.6.4.13</ecNumber>
    </recommendedName>
</protein>
<evidence type="ECO:0000256" key="1">
    <source>
        <dbReference type="ARBA" id="ARBA00004123"/>
    </source>
</evidence>
<feature type="region of interest" description="Disordered" evidence="11">
    <location>
        <begin position="401"/>
        <end position="430"/>
    </location>
</feature>
<feature type="compositionally biased region" description="Basic and acidic residues" evidence="11">
    <location>
        <begin position="1"/>
        <end position="22"/>
    </location>
</feature>
<dbReference type="SUPFAM" id="SSF52540">
    <property type="entry name" value="P-loop containing nucleoside triphosphate hydrolases"/>
    <property type="match status" value="1"/>
</dbReference>
<comment type="caution">
    <text evidence="15">The sequence shown here is derived from an EMBL/GenBank/DDBJ whole genome shotgun (WGS) entry which is preliminary data.</text>
</comment>
<dbReference type="PANTHER" id="PTHR47958">
    <property type="entry name" value="ATP-DEPENDENT RNA HELICASE DBP3"/>
    <property type="match status" value="1"/>
</dbReference>
<sequence>MDDSRSEKRSSSRRHDDDDKYHRSGSHNSSSRRYERDETPDNRRRERESSQHNSTSRHHHSSSHSSHRRHRDHDNDRRDPPRHRHDRDRERERDRGSSGRHDDYENSRRKHGDRDNSPSNDDHSGSNDDRRRRDHHDDDPEKRRRDDMDVDSPPLSLKANGAVNGDDNDSDRVRLSTPNNATHSGTIPTSRSAADSSASIVVKGASSPSVNSSEKADASGRAVGPSLPRQDNALKDSEFDYEEKVRQRKERLEQWRRERESKMAQEEAAAIAEEALSNKRKGWNLDDDEEDEEDAGSRAASPVNLAASTATVSNLGGSEAARSTVPPSPVQPAVKPVPKPISRILGKPVKGSNIFIKPLAPTKSIVKPKLALGYDDDDSASSQAGRRLKIPRLDRAPNLLAPINKMGVDDDGEANAKNTSTHVSGDDEPDALDVFMQDVHQDVAKVTEEDKSRMILENASSDASTAANYNSNSNNPDEDGSDSGEEEDDEDIMSRVKKQLAAKKKDFAQVDHSTMNYEPFRKDFFVEPPDLVGMNKAEVDMLRAELDGIKIRGVNPPKPVVKWTQFGLPVSVFNIITRVLKFEKPSPIQAQSIPAIMSGRDVIGIAKTGSGKTMAFLLPLFRHIKDQRPLEPGDGPIALIMTPTRELAVQIFKDSRHFVKIMEIRAVCAYGGSPIKDQIAELKRGAEIIICTPGRMIDLLCANSGRVTNLKRVTYLVLDEADRMFDMGFEPQVMKIVNNVRPSRQTVLFSATFPRQMEALARKILTKPLEITVGGRSVVSKDVTQHVELMNDDEKFIRLLDILGRQAALDADAKSLIFVNQQEAADNLLRDLMRRGYPCLSLHGGKDQQDRESTIADFKSGDINIMIATSVAARGLDVKNLTLVINYECPNHMEDYVHRCGRTGRAGNKGEAYTFITPSQDRYAVDIVKALKMSGVLIPEAVQKLADEFMAKVKEGKAQYTAGGFGGKGLEKLDKERESLKKIQKREHGDEGDADASDDETDEEDIFEDDGDFKFRARAVNTISAGPRKVEIPIITSNSINSTNNAAVTASIGSPATAGSSDRIGTPPSATNATTPSANTSTLPQPVEQTAEEKRRKAVLLAQRFVSKGAFENSGKKGTRPGEPEAAFALEIEINDYPQKARWKVTNKENITQIAERTGAAITTRGLYFAAGTNPPPGERKLYLLVEGPDELTVSRAKKEIRRTLEESTLMALEHEEKEPQRGRFRITF</sequence>
<keyword evidence="6" id="KW-0067">ATP-binding</keyword>
<feature type="domain" description="Helicase C-terminal" evidence="13">
    <location>
        <begin position="795"/>
        <end position="946"/>
    </location>
</feature>
<dbReference type="Pfam" id="PF00270">
    <property type="entry name" value="DEAD"/>
    <property type="match status" value="1"/>
</dbReference>
<feature type="compositionally biased region" description="Acidic residues" evidence="11">
    <location>
        <begin position="992"/>
        <end position="1010"/>
    </location>
</feature>
<dbReference type="OrthoDB" id="196131at2759"/>
<evidence type="ECO:0000256" key="7">
    <source>
        <dbReference type="ARBA" id="ARBA00023187"/>
    </source>
</evidence>
<keyword evidence="8" id="KW-0539">Nucleus</keyword>
<keyword evidence="7" id="KW-0508">mRNA splicing</keyword>
<feature type="region of interest" description="Disordered" evidence="11">
    <location>
        <begin position="1"/>
        <end position="343"/>
    </location>
</feature>
<dbReference type="EC" id="3.6.4.13" evidence="2"/>
<feature type="compositionally biased region" description="Acidic residues" evidence="11">
    <location>
        <begin position="476"/>
        <end position="491"/>
    </location>
</feature>
<evidence type="ECO:0000313" key="16">
    <source>
        <dbReference type="Proteomes" id="UP000320475"/>
    </source>
</evidence>
<dbReference type="InterPro" id="IPR027417">
    <property type="entry name" value="P-loop_NTPase"/>
</dbReference>
<dbReference type="Pfam" id="PF23469">
    <property type="entry name" value="KH_12"/>
    <property type="match status" value="1"/>
</dbReference>
<dbReference type="InterPro" id="IPR014001">
    <property type="entry name" value="Helicase_ATP-bd"/>
</dbReference>
<feature type="compositionally biased region" description="Acidic residues" evidence="11">
    <location>
        <begin position="285"/>
        <end position="294"/>
    </location>
</feature>
<feature type="compositionally biased region" description="Low complexity" evidence="11">
    <location>
        <begin position="266"/>
        <end position="275"/>
    </location>
</feature>
<feature type="domain" description="DEAD-box RNA helicase Q" evidence="14">
    <location>
        <begin position="561"/>
        <end position="590"/>
    </location>
</feature>
<feature type="compositionally biased region" description="Basic and acidic residues" evidence="11">
    <location>
        <begin position="87"/>
        <end position="147"/>
    </location>
</feature>
<dbReference type="Gene3D" id="3.40.50.300">
    <property type="entry name" value="P-loop containing nucleotide triphosphate hydrolases"/>
    <property type="match status" value="2"/>
</dbReference>
<dbReference type="SMART" id="SM00487">
    <property type="entry name" value="DEXDc"/>
    <property type="match status" value="1"/>
</dbReference>
<evidence type="ECO:0000256" key="3">
    <source>
        <dbReference type="ARBA" id="ARBA00022741"/>
    </source>
</evidence>
<feature type="compositionally biased region" description="Basic and acidic residues" evidence="11">
    <location>
        <begin position="32"/>
        <end position="50"/>
    </location>
</feature>
<evidence type="ECO:0000256" key="5">
    <source>
        <dbReference type="ARBA" id="ARBA00022806"/>
    </source>
</evidence>
<feature type="compositionally biased region" description="Low complexity" evidence="11">
    <location>
        <begin position="1066"/>
        <end position="1082"/>
    </location>
</feature>
<accession>A0A507DC60</accession>
<comment type="similarity">
    <text evidence="9">Belongs to the DEAD box helicase family. DDX46/PRP5 subfamily.</text>
</comment>
<dbReference type="GO" id="GO:0003724">
    <property type="term" value="F:RNA helicase activity"/>
    <property type="evidence" value="ECO:0007669"/>
    <property type="project" value="UniProtKB-EC"/>
</dbReference>
<dbReference type="InterPro" id="IPR011545">
    <property type="entry name" value="DEAD/DEAH_box_helicase_dom"/>
</dbReference>
<dbReference type="InterPro" id="IPR000629">
    <property type="entry name" value="RNA-helicase_DEAD-box_CS"/>
</dbReference>
<feature type="region of interest" description="Disordered" evidence="11">
    <location>
        <begin position="981"/>
        <end position="1010"/>
    </location>
</feature>
<dbReference type="GO" id="GO:0008380">
    <property type="term" value="P:RNA splicing"/>
    <property type="evidence" value="ECO:0007669"/>
    <property type="project" value="UniProtKB-KW"/>
</dbReference>
<dbReference type="PROSITE" id="PS51192">
    <property type="entry name" value="HELICASE_ATP_BIND_1"/>
    <property type="match status" value="1"/>
</dbReference>
<evidence type="ECO:0000256" key="9">
    <source>
        <dbReference type="ARBA" id="ARBA00038511"/>
    </source>
</evidence>
<dbReference type="SMART" id="SM00490">
    <property type="entry name" value="HELICc"/>
    <property type="match status" value="1"/>
</dbReference>
<evidence type="ECO:0000256" key="6">
    <source>
        <dbReference type="ARBA" id="ARBA00022840"/>
    </source>
</evidence>
<evidence type="ECO:0000256" key="2">
    <source>
        <dbReference type="ARBA" id="ARBA00012552"/>
    </source>
</evidence>
<feature type="region of interest" description="Disordered" evidence="11">
    <location>
        <begin position="1054"/>
        <end position="1092"/>
    </location>
</feature>
<dbReference type="PROSITE" id="PS51195">
    <property type="entry name" value="Q_MOTIF"/>
    <property type="match status" value="1"/>
</dbReference>
<dbReference type="PROSITE" id="PS00039">
    <property type="entry name" value="DEAD_ATP_HELICASE"/>
    <property type="match status" value="1"/>
</dbReference>
<dbReference type="GO" id="GO:0016787">
    <property type="term" value="F:hydrolase activity"/>
    <property type="evidence" value="ECO:0007669"/>
    <property type="project" value="UniProtKB-KW"/>
</dbReference>
<keyword evidence="3" id="KW-0547">Nucleotide-binding</keyword>
<dbReference type="EMBL" id="QEAM01000052">
    <property type="protein sequence ID" value="TPX48450.1"/>
    <property type="molecule type" value="Genomic_DNA"/>
</dbReference>
<feature type="compositionally biased region" description="Basic residues" evidence="11">
    <location>
        <begin position="55"/>
        <end position="71"/>
    </location>
</feature>
<dbReference type="GO" id="GO:0003676">
    <property type="term" value="F:nucleic acid binding"/>
    <property type="evidence" value="ECO:0007669"/>
    <property type="project" value="InterPro"/>
</dbReference>
<comment type="subcellular location">
    <subcellularLocation>
        <location evidence="1">Nucleus</location>
    </subcellularLocation>
</comment>
<dbReference type="CDD" id="cd17953">
    <property type="entry name" value="DEADc_DDX46"/>
    <property type="match status" value="1"/>
</dbReference>
<feature type="compositionally biased region" description="Basic and acidic residues" evidence="11">
    <location>
        <begin position="981"/>
        <end position="991"/>
    </location>
</feature>
<keyword evidence="4" id="KW-0378">Hydrolase</keyword>
<reference evidence="15 16" key="1">
    <citation type="journal article" date="2019" name="Sci. Rep.">
        <title>Comparative genomics of chytrid fungi reveal insights into the obligate biotrophic and pathogenic lifestyle of Synchytrium endobioticum.</title>
        <authorList>
            <person name="van de Vossenberg B.T.L.H."/>
            <person name="Warris S."/>
            <person name="Nguyen H.D.T."/>
            <person name="van Gent-Pelzer M.P.E."/>
            <person name="Joly D.L."/>
            <person name="van de Geest H.C."/>
            <person name="Bonants P.J.M."/>
            <person name="Smith D.S."/>
            <person name="Levesque C.A."/>
            <person name="van der Lee T.A.J."/>
        </authorList>
    </citation>
    <scope>NUCLEOTIDE SEQUENCE [LARGE SCALE GENOMIC DNA]</scope>
    <source>
        <strain evidence="15 16">LEV6574</strain>
    </source>
</reference>
<keyword evidence="7" id="KW-0507">mRNA processing</keyword>
<feature type="compositionally biased region" description="Pro residues" evidence="11">
    <location>
        <begin position="326"/>
        <end position="339"/>
    </location>
</feature>
<dbReference type="GO" id="GO:0005524">
    <property type="term" value="F:ATP binding"/>
    <property type="evidence" value="ECO:0007669"/>
    <property type="project" value="UniProtKB-KW"/>
</dbReference>
<name>A0A507DC60_9FUNG</name>
<evidence type="ECO:0000259" key="12">
    <source>
        <dbReference type="PROSITE" id="PS51192"/>
    </source>
</evidence>
<dbReference type="Proteomes" id="UP000320475">
    <property type="component" value="Unassembled WGS sequence"/>
</dbReference>
<dbReference type="PROSITE" id="PS51194">
    <property type="entry name" value="HELICASE_CTER"/>
    <property type="match status" value="1"/>
</dbReference>
<dbReference type="AlphaFoldDB" id="A0A507DC60"/>
<feature type="compositionally biased region" description="Low complexity" evidence="11">
    <location>
        <begin position="460"/>
        <end position="475"/>
    </location>
</feature>
<dbReference type="FunFam" id="3.40.50.300:FF:000079">
    <property type="entry name" value="probable ATP-dependent RNA helicase DDX17"/>
    <property type="match status" value="1"/>
</dbReference>
<keyword evidence="5" id="KW-0347">Helicase</keyword>
<feature type="compositionally biased region" description="Polar residues" evidence="11">
    <location>
        <begin position="306"/>
        <end position="316"/>
    </location>
</feature>
<evidence type="ECO:0000259" key="14">
    <source>
        <dbReference type="PROSITE" id="PS51195"/>
    </source>
</evidence>
<organism evidence="15 16">
    <name type="scientific">Synchytrium endobioticum</name>
    <dbReference type="NCBI Taxonomy" id="286115"/>
    <lineage>
        <taxon>Eukaryota</taxon>
        <taxon>Fungi</taxon>
        <taxon>Fungi incertae sedis</taxon>
        <taxon>Chytridiomycota</taxon>
        <taxon>Chytridiomycota incertae sedis</taxon>
        <taxon>Chytridiomycetes</taxon>
        <taxon>Synchytriales</taxon>
        <taxon>Synchytriaceae</taxon>
        <taxon>Synchytrium</taxon>
    </lineage>
</organism>
<feature type="domain" description="Helicase ATP-binding" evidence="12">
    <location>
        <begin position="593"/>
        <end position="771"/>
    </location>
</feature>
<feature type="compositionally biased region" description="Polar residues" evidence="11">
    <location>
        <begin position="176"/>
        <end position="199"/>
    </location>
</feature>
<evidence type="ECO:0000256" key="10">
    <source>
        <dbReference type="PROSITE-ProRule" id="PRU00552"/>
    </source>
</evidence>
<evidence type="ECO:0000259" key="13">
    <source>
        <dbReference type="PROSITE" id="PS51194"/>
    </source>
</evidence>
<dbReference type="VEuPathDB" id="FungiDB:SeMB42_g06734"/>
<feature type="region of interest" description="Disordered" evidence="11">
    <location>
        <begin position="460"/>
        <end position="494"/>
    </location>
</feature>
<evidence type="ECO:0000256" key="8">
    <source>
        <dbReference type="ARBA" id="ARBA00023242"/>
    </source>
</evidence>
<dbReference type="Pfam" id="PF00271">
    <property type="entry name" value="Helicase_C"/>
    <property type="match status" value="1"/>
</dbReference>
<dbReference type="InterPro" id="IPR056149">
    <property type="entry name" value="PRP5/DDX46/KHDC4_KH"/>
</dbReference>
<evidence type="ECO:0000256" key="11">
    <source>
        <dbReference type="SAM" id="MobiDB-lite"/>
    </source>
</evidence>